<dbReference type="Proteomes" id="UP001054945">
    <property type="component" value="Unassembled WGS sequence"/>
</dbReference>
<comment type="caution">
    <text evidence="2">The sequence shown here is derived from an EMBL/GenBank/DDBJ whole genome shotgun (WGS) entry which is preliminary data.</text>
</comment>
<dbReference type="EMBL" id="BPLR01016136">
    <property type="protein sequence ID" value="GIY81507.1"/>
    <property type="molecule type" value="Genomic_DNA"/>
</dbReference>
<organism evidence="2 3">
    <name type="scientific">Caerostris extrusa</name>
    <name type="common">Bark spider</name>
    <name type="synonym">Caerostris bankana</name>
    <dbReference type="NCBI Taxonomy" id="172846"/>
    <lineage>
        <taxon>Eukaryota</taxon>
        <taxon>Metazoa</taxon>
        <taxon>Ecdysozoa</taxon>
        <taxon>Arthropoda</taxon>
        <taxon>Chelicerata</taxon>
        <taxon>Arachnida</taxon>
        <taxon>Araneae</taxon>
        <taxon>Araneomorphae</taxon>
        <taxon>Entelegynae</taxon>
        <taxon>Araneoidea</taxon>
        <taxon>Araneidae</taxon>
        <taxon>Caerostris</taxon>
    </lineage>
</organism>
<keyword evidence="3" id="KW-1185">Reference proteome</keyword>
<gene>
    <name evidence="2" type="ORF">CEXT_132161</name>
</gene>
<proteinExistence type="predicted"/>
<sequence length="132" mass="15378">MEELKKVANFYRVLPSPIKKIYTLNSFFILETTVFSCVNKGTEMFLNFQATITNNTYKSLGKLWVKFSIQNLNNGSQRNGRIFENLNKLLTNLKRLRCLVDSQTQRSSLEKNAEEIQRLEGYECSNDEIPKK</sequence>
<reference evidence="2 3" key="1">
    <citation type="submission" date="2021-06" db="EMBL/GenBank/DDBJ databases">
        <title>Caerostris extrusa draft genome.</title>
        <authorList>
            <person name="Kono N."/>
            <person name="Arakawa K."/>
        </authorList>
    </citation>
    <scope>NUCLEOTIDE SEQUENCE [LARGE SCALE GENOMIC DNA]</scope>
</reference>
<evidence type="ECO:0000256" key="1">
    <source>
        <dbReference type="SAM" id="Coils"/>
    </source>
</evidence>
<accession>A0AAV4WFD7</accession>
<dbReference type="AlphaFoldDB" id="A0AAV4WFD7"/>
<keyword evidence="1" id="KW-0175">Coiled coil</keyword>
<evidence type="ECO:0000313" key="2">
    <source>
        <dbReference type="EMBL" id="GIY81507.1"/>
    </source>
</evidence>
<name>A0AAV4WFD7_CAEEX</name>
<evidence type="ECO:0000313" key="3">
    <source>
        <dbReference type="Proteomes" id="UP001054945"/>
    </source>
</evidence>
<protein>
    <submittedName>
        <fullName evidence="2">Uncharacterized protein</fullName>
    </submittedName>
</protein>
<feature type="coiled-coil region" evidence="1">
    <location>
        <begin position="86"/>
        <end position="119"/>
    </location>
</feature>